<keyword evidence="5" id="KW-1185">Reference proteome</keyword>
<dbReference type="PANTHER" id="PTHR12674:SF2">
    <property type="entry name" value="PREFOLDIN SUBUNIT 5"/>
    <property type="match status" value="1"/>
</dbReference>
<dbReference type="STRING" id="71717.A0A4Y7SV74"/>
<dbReference type="Gene3D" id="1.10.287.370">
    <property type="match status" value="1"/>
</dbReference>
<dbReference type="InterPro" id="IPR011599">
    <property type="entry name" value="PFD_alpha_archaea"/>
</dbReference>
<proteinExistence type="inferred from homology"/>
<protein>
    <submittedName>
        <fullName evidence="4">Prefoldin-domain-containing protein</fullName>
    </submittedName>
</protein>
<evidence type="ECO:0000256" key="1">
    <source>
        <dbReference type="ARBA" id="ARBA00010048"/>
    </source>
</evidence>
<evidence type="ECO:0000256" key="2">
    <source>
        <dbReference type="ARBA" id="ARBA00023186"/>
    </source>
</evidence>
<dbReference type="FunFam" id="1.10.287.370:FF:000004">
    <property type="entry name" value="Probable prefoldin subunit 5"/>
    <property type="match status" value="1"/>
</dbReference>
<evidence type="ECO:0000313" key="4">
    <source>
        <dbReference type="EMBL" id="TEB25767.1"/>
    </source>
</evidence>
<dbReference type="GO" id="GO:1990115">
    <property type="term" value="P:RNA polymerase III assembly"/>
    <property type="evidence" value="ECO:0007669"/>
    <property type="project" value="TreeGrafter"/>
</dbReference>
<keyword evidence="2" id="KW-0143">Chaperone</keyword>
<dbReference type="GO" id="GO:1990113">
    <property type="term" value="P:RNA polymerase I assembly"/>
    <property type="evidence" value="ECO:0007669"/>
    <property type="project" value="TreeGrafter"/>
</dbReference>
<comment type="caution">
    <text evidence="4">The sequence shown here is derived from an EMBL/GenBank/DDBJ whole genome shotgun (WGS) entry which is preliminary data.</text>
</comment>
<dbReference type="NCBIfam" id="TIGR00293">
    <property type="entry name" value="prefoldin subunit alpha"/>
    <property type="match status" value="1"/>
</dbReference>
<dbReference type="Pfam" id="PF02996">
    <property type="entry name" value="Prefoldin"/>
    <property type="match status" value="1"/>
</dbReference>
<evidence type="ECO:0000256" key="3">
    <source>
        <dbReference type="SAM" id="Coils"/>
    </source>
</evidence>
<sequence length="167" mass="18694">MAQAQGQQTINIADLDISQLSDVKKQLEEELSHLTNSFAQLKQAQNKFKQCIENVKELGVKENKDKSILVPLTNSLYLPGKLVNPEHVIIDVGTGYYVKKTHDQATKHYSQKVSYIQTNLEKLEETIQRKRENVSVLVQILQQKVQAQIDANPGATGKGASQLRVKG</sequence>
<dbReference type="OrthoDB" id="10267474at2759"/>
<dbReference type="InterPro" id="IPR004127">
    <property type="entry name" value="Prefoldin_subunit_alpha"/>
</dbReference>
<dbReference type="EMBL" id="QPFP01000054">
    <property type="protein sequence ID" value="TEB25767.1"/>
    <property type="molecule type" value="Genomic_DNA"/>
</dbReference>
<keyword evidence="3" id="KW-0175">Coiled coil</keyword>
<dbReference type="GO" id="GO:0006457">
    <property type="term" value="P:protein folding"/>
    <property type="evidence" value="ECO:0007669"/>
    <property type="project" value="InterPro"/>
</dbReference>
<dbReference type="GO" id="GO:1990114">
    <property type="term" value="P:RNA polymerase II core complex assembly"/>
    <property type="evidence" value="ECO:0007669"/>
    <property type="project" value="TreeGrafter"/>
</dbReference>
<dbReference type="GO" id="GO:0016272">
    <property type="term" value="C:prefoldin complex"/>
    <property type="evidence" value="ECO:0007669"/>
    <property type="project" value="InterPro"/>
</dbReference>
<feature type="coiled-coil region" evidence="3">
    <location>
        <begin position="10"/>
        <end position="61"/>
    </location>
</feature>
<dbReference type="CDD" id="cd23157">
    <property type="entry name" value="Prefoldin_5"/>
    <property type="match status" value="1"/>
</dbReference>
<dbReference type="GO" id="GO:0005737">
    <property type="term" value="C:cytoplasm"/>
    <property type="evidence" value="ECO:0007669"/>
    <property type="project" value="TreeGrafter"/>
</dbReference>
<evidence type="ECO:0000313" key="5">
    <source>
        <dbReference type="Proteomes" id="UP000298030"/>
    </source>
</evidence>
<accession>A0A4Y7SV74</accession>
<dbReference type="GO" id="GO:0051082">
    <property type="term" value="F:unfolded protein binding"/>
    <property type="evidence" value="ECO:0007669"/>
    <property type="project" value="InterPro"/>
</dbReference>
<gene>
    <name evidence="4" type="ORF">FA13DRAFT_1692905</name>
</gene>
<reference evidence="4 5" key="1">
    <citation type="journal article" date="2019" name="Nat. Ecol. Evol.">
        <title>Megaphylogeny resolves global patterns of mushroom evolution.</title>
        <authorList>
            <person name="Varga T."/>
            <person name="Krizsan K."/>
            <person name="Foldi C."/>
            <person name="Dima B."/>
            <person name="Sanchez-Garcia M."/>
            <person name="Sanchez-Ramirez S."/>
            <person name="Szollosi G.J."/>
            <person name="Szarkandi J.G."/>
            <person name="Papp V."/>
            <person name="Albert L."/>
            <person name="Andreopoulos W."/>
            <person name="Angelini C."/>
            <person name="Antonin V."/>
            <person name="Barry K.W."/>
            <person name="Bougher N.L."/>
            <person name="Buchanan P."/>
            <person name="Buyck B."/>
            <person name="Bense V."/>
            <person name="Catcheside P."/>
            <person name="Chovatia M."/>
            <person name="Cooper J."/>
            <person name="Damon W."/>
            <person name="Desjardin D."/>
            <person name="Finy P."/>
            <person name="Geml J."/>
            <person name="Haridas S."/>
            <person name="Hughes K."/>
            <person name="Justo A."/>
            <person name="Karasinski D."/>
            <person name="Kautmanova I."/>
            <person name="Kiss B."/>
            <person name="Kocsube S."/>
            <person name="Kotiranta H."/>
            <person name="LaButti K.M."/>
            <person name="Lechner B.E."/>
            <person name="Liimatainen K."/>
            <person name="Lipzen A."/>
            <person name="Lukacs Z."/>
            <person name="Mihaltcheva S."/>
            <person name="Morgado L.N."/>
            <person name="Niskanen T."/>
            <person name="Noordeloos M.E."/>
            <person name="Ohm R.A."/>
            <person name="Ortiz-Santana B."/>
            <person name="Ovrebo C."/>
            <person name="Racz N."/>
            <person name="Riley R."/>
            <person name="Savchenko A."/>
            <person name="Shiryaev A."/>
            <person name="Soop K."/>
            <person name="Spirin V."/>
            <person name="Szebenyi C."/>
            <person name="Tomsovsky M."/>
            <person name="Tulloss R.E."/>
            <person name="Uehling J."/>
            <person name="Grigoriev I.V."/>
            <person name="Vagvolgyi C."/>
            <person name="Papp T."/>
            <person name="Martin F.M."/>
            <person name="Miettinen O."/>
            <person name="Hibbett D.S."/>
            <person name="Nagy L.G."/>
        </authorList>
    </citation>
    <scope>NUCLEOTIDE SEQUENCE [LARGE SCALE GENOMIC DNA]</scope>
    <source>
        <strain evidence="4 5">FP101781</strain>
    </source>
</reference>
<comment type="similarity">
    <text evidence="1">Belongs to the prefoldin subunit alpha family.</text>
</comment>
<dbReference type="InterPro" id="IPR009053">
    <property type="entry name" value="Prefoldin"/>
</dbReference>
<feature type="coiled-coil region" evidence="3">
    <location>
        <begin position="113"/>
        <end position="140"/>
    </location>
</feature>
<dbReference type="HAMAP" id="MF_00308">
    <property type="entry name" value="PfdA"/>
    <property type="match status" value="1"/>
</dbReference>
<organism evidence="4 5">
    <name type="scientific">Coprinellus micaceus</name>
    <name type="common">Glistening ink-cap mushroom</name>
    <name type="synonym">Coprinus micaceus</name>
    <dbReference type="NCBI Taxonomy" id="71717"/>
    <lineage>
        <taxon>Eukaryota</taxon>
        <taxon>Fungi</taxon>
        <taxon>Dikarya</taxon>
        <taxon>Basidiomycota</taxon>
        <taxon>Agaricomycotina</taxon>
        <taxon>Agaricomycetes</taxon>
        <taxon>Agaricomycetidae</taxon>
        <taxon>Agaricales</taxon>
        <taxon>Agaricineae</taxon>
        <taxon>Psathyrellaceae</taxon>
        <taxon>Coprinellus</taxon>
    </lineage>
</organism>
<dbReference type="AlphaFoldDB" id="A0A4Y7SV74"/>
<name>A0A4Y7SV74_COPMI</name>
<dbReference type="PANTHER" id="PTHR12674">
    <property type="entry name" value="PREFOLDIN SUBUNIT 5"/>
    <property type="match status" value="1"/>
</dbReference>
<dbReference type="SUPFAM" id="SSF46579">
    <property type="entry name" value="Prefoldin"/>
    <property type="match status" value="1"/>
</dbReference>
<dbReference type="Proteomes" id="UP000298030">
    <property type="component" value="Unassembled WGS sequence"/>
</dbReference>